<reference evidence="4 5" key="1">
    <citation type="submission" date="2013-04" db="EMBL/GenBank/DDBJ databases">
        <title>The Genome Sequence of Sutterella wadsworthensis HGA0223.</title>
        <authorList>
            <consortium name="The Broad Institute Genomics Platform"/>
            <person name="Earl A."/>
            <person name="Ward D."/>
            <person name="Feldgarden M."/>
            <person name="Gevers D."/>
            <person name="Schmidt T.M."/>
            <person name="Dover J."/>
            <person name="Dai D."/>
            <person name="Walker B."/>
            <person name="Young S."/>
            <person name="Zeng Q."/>
            <person name="Gargeya S."/>
            <person name="Fitzgerald M."/>
            <person name="Haas B."/>
            <person name="Abouelleil A."/>
            <person name="Allen A.W."/>
            <person name="Alvarado L."/>
            <person name="Arachchi H.M."/>
            <person name="Berlin A.M."/>
            <person name="Chapman S.B."/>
            <person name="Gainer-Dewar J."/>
            <person name="Goldberg J."/>
            <person name="Griggs A."/>
            <person name="Gujja S."/>
            <person name="Hansen M."/>
            <person name="Howarth C."/>
            <person name="Imamovic A."/>
            <person name="Ireland A."/>
            <person name="Larimer J."/>
            <person name="McCowan C."/>
            <person name="Murphy C."/>
            <person name="Pearson M."/>
            <person name="Poon T.W."/>
            <person name="Priest M."/>
            <person name="Roberts A."/>
            <person name="Saif S."/>
            <person name="Shea T."/>
            <person name="Sisk P."/>
            <person name="Sykes S."/>
            <person name="Wortman J."/>
            <person name="Nusbaum C."/>
            <person name="Birren B."/>
        </authorList>
    </citation>
    <scope>NUCLEOTIDE SEQUENCE [LARGE SCALE GENOMIC DNA]</scope>
    <source>
        <strain evidence="4 5">HGA0223</strain>
    </source>
</reference>
<dbReference type="eggNOG" id="COG1024">
    <property type="taxonomic scope" value="Bacteria"/>
</dbReference>
<dbReference type="CDD" id="cd06558">
    <property type="entry name" value="crotonase-like"/>
    <property type="match status" value="1"/>
</dbReference>
<accession>S3B8S2</accession>
<keyword evidence="5" id="KW-1185">Reference proteome</keyword>
<dbReference type="Pfam" id="PF00378">
    <property type="entry name" value="ECH_1"/>
    <property type="match status" value="1"/>
</dbReference>
<dbReference type="PANTHER" id="PTHR43684:SF1">
    <property type="entry name" value="ENOYL-COA DELTA ISOMERASE 2"/>
    <property type="match status" value="1"/>
</dbReference>
<sequence>MKLADGFGGSNPPDATFFKELNVSITHSLQYGILHLTIDRVERRNALTAEMFADLADELDQAIMQTAVRVVLLKSSGNVFSAGADLEEMFSAPEDLERETRRFFDSIAKFPKPIIAQVSGPCVGEAFAALLYCDLVYVSPQALFSLPAVALARTPRYGAAQIMAAAAGYPAAAEKLLLSEPISADEAQAMRLITRVIDDEHLDQVVAAKTARLAVLPPGAVAGTKALLTAARRKALADLTDYEENLYARQARSPEAAEALKAFLEGRKPIFKTEDDPAEA</sequence>
<comment type="subcellular location">
    <subcellularLocation>
        <location evidence="1">Peroxisome</location>
    </subcellularLocation>
</comment>
<evidence type="ECO:0000313" key="5">
    <source>
        <dbReference type="Proteomes" id="UP000014400"/>
    </source>
</evidence>
<dbReference type="STRING" id="1203554.HMPREF1476_02190"/>
<dbReference type="InterPro" id="IPR029045">
    <property type="entry name" value="ClpP/crotonase-like_dom_sf"/>
</dbReference>
<dbReference type="PATRIC" id="fig|1203554.3.peg.2272"/>
<dbReference type="SUPFAM" id="SSF52096">
    <property type="entry name" value="ClpP/crotonase"/>
    <property type="match status" value="1"/>
</dbReference>
<name>S3B8S2_9BURK</name>
<evidence type="ECO:0000313" key="4">
    <source>
        <dbReference type="EMBL" id="EPD97713.1"/>
    </source>
</evidence>
<dbReference type="PANTHER" id="PTHR43684">
    <property type="match status" value="1"/>
</dbReference>
<dbReference type="InterPro" id="IPR001753">
    <property type="entry name" value="Enoyl-CoA_hydra/iso"/>
</dbReference>
<keyword evidence="3" id="KW-0413">Isomerase</keyword>
<evidence type="ECO:0000256" key="2">
    <source>
        <dbReference type="ARBA" id="ARBA00023140"/>
    </source>
</evidence>
<dbReference type="Proteomes" id="UP000014400">
    <property type="component" value="Unassembled WGS sequence"/>
</dbReference>
<dbReference type="GeneID" id="64062439"/>
<dbReference type="GO" id="GO:0004165">
    <property type="term" value="F:delta(3)-delta(2)-enoyl-CoA isomerase activity"/>
    <property type="evidence" value="ECO:0007669"/>
    <property type="project" value="UniProtKB-ARBA"/>
</dbReference>
<gene>
    <name evidence="4" type="ORF">HMPREF1476_02190</name>
</gene>
<proteinExistence type="predicted"/>
<keyword evidence="2" id="KW-0576">Peroxisome</keyword>
<dbReference type="AlphaFoldDB" id="S3B8S2"/>
<comment type="caution">
    <text evidence="4">The sequence shown here is derived from an EMBL/GenBank/DDBJ whole genome shotgun (WGS) entry which is preliminary data.</text>
</comment>
<evidence type="ECO:0000256" key="1">
    <source>
        <dbReference type="ARBA" id="ARBA00004275"/>
    </source>
</evidence>
<dbReference type="RefSeq" id="WP_005429422.1">
    <property type="nucleotide sequence ID" value="NZ_KE150481.1"/>
</dbReference>
<protein>
    <recommendedName>
        <fullName evidence="6">Enoyl-CoA hydratase</fullName>
    </recommendedName>
</protein>
<dbReference type="InterPro" id="IPR051053">
    <property type="entry name" value="ECH/Chromodomain_protein"/>
</dbReference>
<dbReference type="HOGENOM" id="CLU_009834_7_2_4"/>
<dbReference type="Gene3D" id="3.90.226.10">
    <property type="entry name" value="2-enoyl-CoA Hydratase, Chain A, domain 1"/>
    <property type="match status" value="1"/>
</dbReference>
<evidence type="ECO:0008006" key="6">
    <source>
        <dbReference type="Google" id="ProtNLM"/>
    </source>
</evidence>
<dbReference type="EMBL" id="ATCF01000034">
    <property type="protein sequence ID" value="EPD97713.1"/>
    <property type="molecule type" value="Genomic_DNA"/>
</dbReference>
<evidence type="ECO:0000256" key="3">
    <source>
        <dbReference type="ARBA" id="ARBA00023235"/>
    </source>
</evidence>
<organism evidence="4 5">
    <name type="scientific">Sutterella wadsworthensis HGA0223</name>
    <dbReference type="NCBI Taxonomy" id="1203554"/>
    <lineage>
        <taxon>Bacteria</taxon>
        <taxon>Pseudomonadati</taxon>
        <taxon>Pseudomonadota</taxon>
        <taxon>Betaproteobacteria</taxon>
        <taxon>Burkholderiales</taxon>
        <taxon>Sutterellaceae</taxon>
        <taxon>Sutterella</taxon>
    </lineage>
</organism>